<accession>A0A6G8JI28</accession>
<reference evidence="2 3" key="1">
    <citation type="submission" date="2016-03" db="EMBL/GenBank/DDBJ databases">
        <authorList>
            <person name="Bojesen A.M."/>
            <person name="Planet P."/>
            <person name="Hansen M.J."/>
        </authorList>
    </citation>
    <scope>NUCLEOTIDE SEQUENCE [LARGE SCALE GENOMIC DNA]</scope>
    <source>
        <strain evidence="2 3">B 234/94</strain>
    </source>
</reference>
<dbReference type="InterPro" id="IPR031807">
    <property type="entry name" value="HicB-like"/>
</dbReference>
<organism evidence="2 3">
    <name type="scientific">Mannheimia granulomatis</name>
    <dbReference type="NCBI Taxonomy" id="85402"/>
    <lineage>
        <taxon>Bacteria</taxon>
        <taxon>Pseudomonadati</taxon>
        <taxon>Pseudomonadota</taxon>
        <taxon>Gammaproteobacteria</taxon>
        <taxon>Pasteurellales</taxon>
        <taxon>Pasteurellaceae</taxon>
        <taxon>Mannheimia</taxon>
    </lineage>
</organism>
<dbReference type="AlphaFoldDB" id="A0A6G8JI28"/>
<feature type="domain" description="HicB-like antitoxin of toxin-antitoxin system" evidence="1">
    <location>
        <begin position="5"/>
        <end position="136"/>
    </location>
</feature>
<name>A0A6G8JI28_9PAST</name>
<dbReference type="EMBL" id="CP015030">
    <property type="protein sequence ID" value="QIM66862.1"/>
    <property type="molecule type" value="Genomic_DNA"/>
</dbReference>
<sequence>MLFTVGIESPKREHESFGLCVPALCTDEFSCFSAADTVEDILPIVTEAIHLVLETMVEEGKDVTTIKDLGFLSYKQNEDFNYCDSWLLVDIDITAYLGKRQRVNIVLPQYLLDRIDNKVASNSAYKDRSHFLAIAAQRELQQS</sequence>
<dbReference type="KEGG" id="mgra:A4G16_05495"/>
<proteinExistence type="predicted"/>
<protein>
    <submittedName>
        <fullName evidence="2">CopG family transcriptional regulator</fullName>
    </submittedName>
</protein>
<evidence type="ECO:0000313" key="3">
    <source>
        <dbReference type="Proteomes" id="UP000501366"/>
    </source>
</evidence>
<gene>
    <name evidence="2" type="ORF">A4G16_05495</name>
</gene>
<evidence type="ECO:0000259" key="1">
    <source>
        <dbReference type="Pfam" id="PF15919"/>
    </source>
</evidence>
<evidence type="ECO:0000313" key="2">
    <source>
        <dbReference type="EMBL" id="QIM66862.1"/>
    </source>
</evidence>
<dbReference type="RefSeq" id="WP_165889058.1">
    <property type="nucleotide sequence ID" value="NZ_CP015030.1"/>
</dbReference>
<dbReference type="Gene3D" id="3.30.160.250">
    <property type="match status" value="1"/>
</dbReference>
<dbReference type="SUPFAM" id="SSF143100">
    <property type="entry name" value="TTHA1013/TTHA0281-like"/>
    <property type="match status" value="1"/>
</dbReference>
<dbReference type="Pfam" id="PF15919">
    <property type="entry name" value="HicB_lk_antitox"/>
    <property type="match status" value="1"/>
</dbReference>
<dbReference type="InterPro" id="IPR035069">
    <property type="entry name" value="TTHA1013/TTHA0281-like"/>
</dbReference>
<dbReference type="Proteomes" id="UP000501366">
    <property type="component" value="Chromosome"/>
</dbReference>